<keyword evidence="9 19" id="KW-0378">Hydrolase</keyword>
<gene>
    <name evidence="19" type="ORF">BD410DRAFT_792666</name>
</gene>
<dbReference type="GO" id="GO:0046461">
    <property type="term" value="P:neutral lipid catabolic process"/>
    <property type="evidence" value="ECO:0007669"/>
    <property type="project" value="TreeGrafter"/>
</dbReference>
<keyword evidence="18" id="KW-0732">Signal</keyword>
<evidence type="ECO:0000256" key="18">
    <source>
        <dbReference type="SAM" id="SignalP"/>
    </source>
</evidence>
<reference evidence="19 20" key="1">
    <citation type="submission" date="2018-06" db="EMBL/GenBank/DDBJ databases">
        <title>A transcriptomic atlas of mushroom development highlights an independent origin of complex multicellularity.</title>
        <authorList>
            <consortium name="DOE Joint Genome Institute"/>
            <person name="Krizsan K."/>
            <person name="Almasi E."/>
            <person name="Merenyi Z."/>
            <person name="Sahu N."/>
            <person name="Viragh M."/>
            <person name="Koszo T."/>
            <person name="Mondo S."/>
            <person name="Kiss B."/>
            <person name="Balint B."/>
            <person name="Kues U."/>
            <person name="Barry K."/>
            <person name="Hegedus J.C."/>
            <person name="Henrissat B."/>
            <person name="Johnson J."/>
            <person name="Lipzen A."/>
            <person name="Ohm R."/>
            <person name="Nagy I."/>
            <person name="Pangilinan J."/>
            <person name="Yan J."/>
            <person name="Xiong Y."/>
            <person name="Grigoriev I.V."/>
            <person name="Hibbett D.S."/>
            <person name="Nagy L.G."/>
        </authorList>
    </citation>
    <scope>NUCLEOTIDE SEQUENCE [LARGE SCALE GENOMIC DNA]</scope>
    <source>
        <strain evidence="19 20">SZMC22713</strain>
    </source>
</reference>
<dbReference type="GO" id="GO:0004806">
    <property type="term" value="F:triacylglycerol lipase activity"/>
    <property type="evidence" value="ECO:0007669"/>
    <property type="project" value="UniProtKB-EC"/>
</dbReference>
<dbReference type="Gene3D" id="3.40.50.1820">
    <property type="entry name" value="alpha/beta hydrolase"/>
    <property type="match status" value="1"/>
</dbReference>
<name>A0A4Y7PV06_9AGAM</name>
<dbReference type="InterPro" id="IPR029058">
    <property type="entry name" value="AB_hydrolase_fold"/>
</dbReference>
<dbReference type="EC" id="3.1.1.3" evidence="6"/>
<evidence type="ECO:0000256" key="1">
    <source>
        <dbReference type="ARBA" id="ARBA00001024"/>
    </source>
</evidence>
<evidence type="ECO:0000256" key="9">
    <source>
        <dbReference type="ARBA" id="ARBA00022801"/>
    </source>
</evidence>
<dbReference type="InterPro" id="IPR050805">
    <property type="entry name" value="ATG15_Lipase"/>
</dbReference>
<dbReference type="EMBL" id="ML170202">
    <property type="protein sequence ID" value="TDL18888.1"/>
    <property type="molecule type" value="Genomic_DNA"/>
</dbReference>
<evidence type="ECO:0000313" key="19">
    <source>
        <dbReference type="EMBL" id="TDL18888.1"/>
    </source>
</evidence>
<comment type="subcellular location">
    <subcellularLocation>
        <location evidence="3">Endosome</location>
        <location evidence="3">Multivesicular body membrane</location>
        <topology evidence="3">Single-pass type II membrane protein</topology>
    </subcellularLocation>
    <subcellularLocation>
        <location evidence="2">Prevacuolar compartment membrane</location>
        <topology evidence="2">Single-pass type II membrane protein</topology>
    </subcellularLocation>
</comment>
<evidence type="ECO:0000256" key="13">
    <source>
        <dbReference type="ARBA" id="ARBA00023006"/>
    </source>
</evidence>
<dbReference type="GO" id="GO:0034727">
    <property type="term" value="P:piecemeal microautophagy of the nucleus"/>
    <property type="evidence" value="ECO:0007669"/>
    <property type="project" value="TreeGrafter"/>
</dbReference>
<dbReference type="VEuPathDB" id="FungiDB:BD410DRAFT_792666"/>
<evidence type="ECO:0000256" key="7">
    <source>
        <dbReference type="ARBA" id="ARBA00022692"/>
    </source>
</evidence>
<evidence type="ECO:0000256" key="12">
    <source>
        <dbReference type="ARBA" id="ARBA00022989"/>
    </source>
</evidence>
<evidence type="ECO:0000256" key="15">
    <source>
        <dbReference type="ARBA" id="ARBA00023136"/>
    </source>
</evidence>
<dbReference type="SUPFAM" id="SSF53474">
    <property type="entry name" value="alpha/beta-Hydrolases"/>
    <property type="match status" value="1"/>
</dbReference>
<evidence type="ECO:0000256" key="5">
    <source>
        <dbReference type="ARBA" id="ARBA00011137"/>
    </source>
</evidence>
<keyword evidence="10" id="KW-0442">Lipid degradation</keyword>
<comment type="subunit">
    <text evidence="5">Binds to both phosphatidylinositol (PI) and phosphatidylinositol 3,5-bisphosphate (PIP2).</text>
</comment>
<evidence type="ECO:0000256" key="17">
    <source>
        <dbReference type="ARBA" id="ARBA00029828"/>
    </source>
</evidence>
<evidence type="ECO:0000256" key="16">
    <source>
        <dbReference type="ARBA" id="ARBA00023180"/>
    </source>
</evidence>
<evidence type="ECO:0000313" key="20">
    <source>
        <dbReference type="Proteomes" id="UP000294933"/>
    </source>
</evidence>
<keyword evidence="14" id="KW-0443">Lipid metabolism</keyword>
<sequence>MFSKLPLALQLLISPIITLLGADIDAPQVTNGLSNLRFQLRHVHAVANDSRILFNDVPPSFVQDSYSLQSRRISTHQRATHASLPTRLRYMANMQSEAYTWEEVEVPAPNVESRETLLHLAKMTSNSYFSPGDKGWYDLGDNWNTSFPFGWEPDDDGFRGHVFVSDDNSTVVLSIKGTSPGWLAGDGGPTVKKDKLNDNLLFSCCCARVGPTWSTVCGCYSGGSKCDISCLQQALIEDSLFYNVAINLYNNVTYMYPDSNIWLAGHSLGGSLAALLGATFGAPVVAFEAPGEKRAAQRLHLPSPPSTQHITHVINTGDQIAMGACTGVTSLCAVSGYAMETRCHLGKVILYDTVSRFNWGVDIRNHGIKVLIDKVLTEDWEPGNATTPRRQVPPAKEEEDCVDCYNWEFGDYLDAKAL</sequence>
<accession>A0A4Y7PV06</accession>
<evidence type="ECO:0000256" key="3">
    <source>
        <dbReference type="ARBA" id="ARBA00004343"/>
    </source>
</evidence>
<dbReference type="GO" id="GO:0034496">
    <property type="term" value="P:multivesicular body membrane disassembly"/>
    <property type="evidence" value="ECO:0007669"/>
    <property type="project" value="TreeGrafter"/>
</dbReference>
<keyword evidence="20" id="KW-1185">Reference proteome</keyword>
<keyword evidence="16" id="KW-0325">Glycoprotein</keyword>
<protein>
    <recommendedName>
        <fullName evidence="6">triacylglycerol lipase</fullName>
        <ecNumber evidence="6">3.1.1.3</ecNumber>
    </recommendedName>
    <alternativeName>
        <fullName evidence="17">Autophagy-related protein 15</fullName>
    </alternativeName>
</protein>
<dbReference type="GO" id="GO:0006660">
    <property type="term" value="P:phosphatidylserine catabolic process"/>
    <property type="evidence" value="ECO:0007669"/>
    <property type="project" value="TreeGrafter"/>
</dbReference>
<dbReference type="AlphaFoldDB" id="A0A4Y7PV06"/>
<dbReference type="GO" id="GO:0005775">
    <property type="term" value="C:vacuolar lumen"/>
    <property type="evidence" value="ECO:0007669"/>
    <property type="project" value="TreeGrafter"/>
</dbReference>
<dbReference type="PANTHER" id="PTHR47175:SF2">
    <property type="entry name" value="LIPASE ATG15-RELATED"/>
    <property type="match status" value="1"/>
</dbReference>
<keyword evidence="11" id="KW-0735">Signal-anchor</keyword>
<dbReference type="STRING" id="50990.A0A4Y7PV06"/>
<feature type="signal peptide" evidence="18">
    <location>
        <begin position="1"/>
        <end position="21"/>
    </location>
</feature>
<evidence type="ECO:0000256" key="6">
    <source>
        <dbReference type="ARBA" id="ARBA00013279"/>
    </source>
</evidence>
<dbReference type="PANTHER" id="PTHR47175">
    <property type="entry name" value="LIPASE ATG15-RELATED"/>
    <property type="match status" value="1"/>
</dbReference>
<dbReference type="Pfam" id="PF26363">
    <property type="entry name" value="Phospholipase-like"/>
    <property type="match status" value="1"/>
</dbReference>
<keyword evidence="15" id="KW-0472">Membrane</keyword>
<organism evidence="19 20">
    <name type="scientific">Rickenella mellea</name>
    <dbReference type="NCBI Taxonomy" id="50990"/>
    <lineage>
        <taxon>Eukaryota</taxon>
        <taxon>Fungi</taxon>
        <taxon>Dikarya</taxon>
        <taxon>Basidiomycota</taxon>
        <taxon>Agaricomycotina</taxon>
        <taxon>Agaricomycetes</taxon>
        <taxon>Hymenochaetales</taxon>
        <taxon>Rickenellaceae</taxon>
        <taxon>Rickenella</taxon>
    </lineage>
</organism>
<proteinExistence type="inferred from homology"/>
<evidence type="ECO:0000256" key="10">
    <source>
        <dbReference type="ARBA" id="ARBA00022963"/>
    </source>
</evidence>
<evidence type="ECO:0000256" key="2">
    <source>
        <dbReference type="ARBA" id="ARBA00004270"/>
    </source>
</evidence>
<keyword evidence="12" id="KW-1133">Transmembrane helix</keyword>
<dbReference type="CDD" id="cd00519">
    <property type="entry name" value="Lipase_3"/>
    <property type="match status" value="1"/>
</dbReference>
<feature type="chain" id="PRO_5021436428" description="triacylglycerol lipase" evidence="18">
    <location>
        <begin position="22"/>
        <end position="418"/>
    </location>
</feature>
<evidence type="ECO:0000256" key="11">
    <source>
        <dbReference type="ARBA" id="ARBA00022968"/>
    </source>
</evidence>
<evidence type="ECO:0000256" key="14">
    <source>
        <dbReference type="ARBA" id="ARBA00023098"/>
    </source>
</evidence>
<comment type="similarity">
    <text evidence="4">Belongs to the AB hydrolase superfamily. Lipase family.</text>
</comment>
<dbReference type="GO" id="GO:0004620">
    <property type="term" value="F:phospholipase activity"/>
    <property type="evidence" value="ECO:0007669"/>
    <property type="project" value="TreeGrafter"/>
</dbReference>
<dbReference type="Proteomes" id="UP000294933">
    <property type="component" value="Unassembled WGS sequence"/>
</dbReference>
<keyword evidence="8" id="KW-0967">Endosome</keyword>
<evidence type="ECO:0000256" key="4">
    <source>
        <dbReference type="ARBA" id="ARBA00010701"/>
    </source>
</evidence>
<comment type="catalytic activity">
    <reaction evidence="1">
        <text>a triacylglycerol + H2O = a diacylglycerol + a fatty acid + H(+)</text>
        <dbReference type="Rhea" id="RHEA:12044"/>
        <dbReference type="ChEBI" id="CHEBI:15377"/>
        <dbReference type="ChEBI" id="CHEBI:15378"/>
        <dbReference type="ChEBI" id="CHEBI:17855"/>
        <dbReference type="ChEBI" id="CHEBI:18035"/>
        <dbReference type="ChEBI" id="CHEBI:28868"/>
        <dbReference type="EC" id="3.1.1.3"/>
    </reaction>
</comment>
<evidence type="ECO:0000256" key="8">
    <source>
        <dbReference type="ARBA" id="ARBA00022753"/>
    </source>
</evidence>
<dbReference type="OrthoDB" id="58570at2759"/>
<keyword evidence="13" id="KW-0072">Autophagy</keyword>
<dbReference type="GO" id="GO:0032585">
    <property type="term" value="C:multivesicular body membrane"/>
    <property type="evidence" value="ECO:0007669"/>
    <property type="project" value="UniProtKB-SubCell"/>
</dbReference>
<keyword evidence="7" id="KW-0812">Transmembrane</keyword>